<gene>
    <name evidence="11" type="ORF">AC578_10289</name>
</gene>
<comment type="similarity">
    <text evidence="3">Belongs to the wax synthase family.</text>
</comment>
<dbReference type="EMBL" id="LFZN01000016">
    <property type="protein sequence ID" value="KXT05027.1"/>
    <property type="molecule type" value="Genomic_DNA"/>
</dbReference>
<keyword evidence="12" id="KW-1185">Reference proteome</keyword>
<evidence type="ECO:0000313" key="11">
    <source>
        <dbReference type="EMBL" id="KXT05027.1"/>
    </source>
</evidence>
<dbReference type="InterPro" id="IPR044851">
    <property type="entry name" value="Wax_synthase"/>
</dbReference>
<evidence type="ECO:0000313" key="12">
    <source>
        <dbReference type="Proteomes" id="UP000070133"/>
    </source>
</evidence>
<reference evidence="11 12" key="1">
    <citation type="submission" date="2015-07" db="EMBL/GenBank/DDBJ databases">
        <title>Comparative genomics of the Sigatoka disease complex on banana suggests a link between parallel evolutionary changes in Pseudocercospora fijiensis and Pseudocercospora eumusae and increased virulence on the banana host.</title>
        <authorList>
            <person name="Chang T.-C."/>
            <person name="Salvucci A."/>
            <person name="Crous P.W."/>
            <person name="Stergiopoulos I."/>
        </authorList>
    </citation>
    <scope>NUCLEOTIDE SEQUENCE [LARGE SCALE GENOMIC DNA]</scope>
    <source>
        <strain evidence="11 12">CBS 114824</strain>
    </source>
</reference>
<proteinExistence type="inferred from homology"/>
<feature type="domain" description="Wax synthase" evidence="10">
    <location>
        <begin position="248"/>
        <end position="332"/>
    </location>
</feature>
<dbReference type="PANTHER" id="PTHR31595:SF57">
    <property type="entry name" value="OS04G0481900 PROTEIN"/>
    <property type="match status" value="1"/>
</dbReference>
<keyword evidence="5 9" id="KW-0812">Transmembrane</keyword>
<evidence type="ECO:0000256" key="2">
    <source>
        <dbReference type="ARBA" id="ARBA00005179"/>
    </source>
</evidence>
<evidence type="ECO:0000259" key="10">
    <source>
        <dbReference type="Pfam" id="PF13813"/>
    </source>
</evidence>
<name>A0A139HRI7_9PEZI</name>
<dbReference type="Proteomes" id="UP000070133">
    <property type="component" value="Unassembled WGS sequence"/>
</dbReference>
<accession>A0A139HRI7</accession>
<dbReference type="AlphaFoldDB" id="A0A139HRI7"/>
<evidence type="ECO:0000256" key="6">
    <source>
        <dbReference type="ARBA" id="ARBA00022989"/>
    </source>
</evidence>
<feature type="region of interest" description="Disordered" evidence="8">
    <location>
        <begin position="97"/>
        <end position="120"/>
    </location>
</feature>
<comment type="subcellular location">
    <subcellularLocation>
        <location evidence="1">Membrane</location>
        <topology evidence="1">Multi-pass membrane protein</topology>
    </subcellularLocation>
</comment>
<feature type="transmembrane region" description="Helical" evidence="9">
    <location>
        <begin position="300"/>
        <end position="321"/>
    </location>
</feature>
<dbReference type="GO" id="GO:0006629">
    <property type="term" value="P:lipid metabolic process"/>
    <property type="evidence" value="ECO:0007669"/>
    <property type="project" value="InterPro"/>
</dbReference>
<evidence type="ECO:0000256" key="7">
    <source>
        <dbReference type="ARBA" id="ARBA00023136"/>
    </source>
</evidence>
<dbReference type="Pfam" id="PF13813">
    <property type="entry name" value="MBOAT_2"/>
    <property type="match status" value="1"/>
</dbReference>
<evidence type="ECO:0000256" key="3">
    <source>
        <dbReference type="ARBA" id="ARBA00007282"/>
    </source>
</evidence>
<keyword evidence="4" id="KW-0808">Transferase</keyword>
<sequence length="416" mass="47461">MASFLDSLSSIYPPPEDRRPLPSLYNPTAYLFTILPWLIPKSQGRILATLPILSLLFLLRPYYTSGSHLEDYNSAIYLFCCLTGYLDFQVFSPARSEPEPRFQGASKVPGSGNHDTNPSGTGIEDCHTLCRRLKFAIRLNTFGRGIGWNWQVKNVPAITDAKKPKWVYVRGRLGSAIPSFIKKTVAVYLLGATIAVQNHSDSGTPSYYLLNIAIGWLVAAWAWHSMNFIHDLAAAASVALGICDRWEWPPFFGPLEEMWSVRRTWSVTWHQWTRRMLNHPAILLTRLLGLRKGTLLSRYAQLYLTFLFSLALHWYLIFNAVRHDVGEFRFFLSQPVIITVEDIVQHGWRRYTGNSKSDPLTAFERMVGYMWTITWFSICLPPFTQGLIGARIAGFDAESVLRMGLQHADDFFLRDL</sequence>
<protein>
    <recommendedName>
        <fullName evidence="10">Wax synthase domain-containing protein</fullName>
    </recommendedName>
</protein>
<evidence type="ECO:0000256" key="9">
    <source>
        <dbReference type="SAM" id="Phobius"/>
    </source>
</evidence>
<evidence type="ECO:0000256" key="4">
    <source>
        <dbReference type="ARBA" id="ARBA00022679"/>
    </source>
</evidence>
<dbReference type="GO" id="GO:0008374">
    <property type="term" value="F:O-acyltransferase activity"/>
    <property type="evidence" value="ECO:0007669"/>
    <property type="project" value="InterPro"/>
</dbReference>
<evidence type="ECO:0000256" key="5">
    <source>
        <dbReference type="ARBA" id="ARBA00022692"/>
    </source>
</evidence>
<evidence type="ECO:0000256" key="1">
    <source>
        <dbReference type="ARBA" id="ARBA00004141"/>
    </source>
</evidence>
<dbReference type="InterPro" id="IPR032805">
    <property type="entry name" value="Wax_synthase_dom"/>
</dbReference>
<dbReference type="PANTHER" id="PTHR31595">
    <property type="entry name" value="LONG-CHAIN-ALCOHOL O-FATTY-ACYLTRANSFERASE 3-RELATED"/>
    <property type="match status" value="1"/>
</dbReference>
<comment type="caution">
    <text evidence="11">The sequence shown here is derived from an EMBL/GenBank/DDBJ whole genome shotgun (WGS) entry which is preliminary data.</text>
</comment>
<comment type="pathway">
    <text evidence="2">Secondary metabolite biosynthesis.</text>
</comment>
<keyword evidence="7 9" id="KW-0472">Membrane</keyword>
<dbReference type="GO" id="GO:0016020">
    <property type="term" value="C:membrane"/>
    <property type="evidence" value="ECO:0007669"/>
    <property type="project" value="UniProtKB-SubCell"/>
</dbReference>
<organism evidence="11 12">
    <name type="scientific">Pseudocercospora eumusae</name>
    <dbReference type="NCBI Taxonomy" id="321146"/>
    <lineage>
        <taxon>Eukaryota</taxon>
        <taxon>Fungi</taxon>
        <taxon>Dikarya</taxon>
        <taxon>Ascomycota</taxon>
        <taxon>Pezizomycotina</taxon>
        <taxon>Dothideomycetes</taxon>
        <taxon>Dothideomycetidae</taxon>
        <taxon>Mycosphaerellales</taxon>
        <taxon>Mycosphaerellaceae</taxon>
        <taxon>Pseudocercospora</taxon>
    </lineage>
</organism>
<dbReference type="OrthoDB" id="1077582at2759"/>
<evidence type="ECO:0000256" key="8">
    <source>
        <dbReference type="SAM" id="MobiDB-lite"/>
    </source>
</evidence>
<keyword evidence="6 9" id="KW-1133">Transmembrane helix</keyword>